<dbReference type="Gene3D" id="3.30.70.2970">
    <property type="entry name" value="Protein of unknown function (DUF541), domain 2"/>
    <property type="match status" value="1"/>
</dbReference>
<keyword evidence="2" id="KW-1185">Reference proteome</keyword>
<proteinExistence type="predicted"/>
<accession>A0A6I4TG76</accession>
<dbReference type="InterPro" id="IPR007497">
    <property type="entry name" value="SIMPL/DUF541"/>
</dbReference>
<dbReference type="OrthoDB" id="7468374at2"/>
<dbReference type="EMBL" id="WTZA01000001">
    <property type="protein sequence ID" value="MXO75135.1"/>
    <property type="molecule type" value="Genomic_DNA"/>
</dbReference>
<dbReference type="AlphaFoldDB" id="A0A6I4TG76"/>
<gene>
    <name evidence="1" type="ORF">GRI40_07895</name>
</gene>
<dbReference type="Gene3D" id="3.30.110.170">
    <property type="entry name" value="Protein of unknown function (DUF541), domain 1"/>
    <property type="match status" value="1"/>
</dbReference>
<name>A0A6I4TG76_9SPHN</name>
<evidence type="ECO:0000313" key="1">
    <source>
        <dbReference type="EMBL" id="MXO75135.1"/>
    </source>
</evidence>
<organism evidence="1 2">
    <name type="scientific">Tsuneonella aeria</name>
    <dbReference type="NCBI Taxonomy" id="1837929"/>
    <lineage>
        <taxon>Bacteria</taxon>
        <taxon>Pseudomonadati</taxon>
        <taxon>Pseudomonadota</taxon>
        <taxon>Alphaproteobacteria</taxon>
        <taxon>Sphingomonadales</taxon>
        <taxon>Erythrobacteraceae</taxon>
        <taxon>Tsuneonella</taxon>
    </lineage>
</organism>
<dbReference type="GO" id="GO:0006974">
    <property type="term" value="P:DNA damage response"/>
    <property type="evidence" value="ECO:0007669"/>
    <property type="project" value="TreeGrafter"/>
</dbReference>
<comment type="caution">
    <text evidence="1">The sequence shown here is derived from an EMBL/GenBank/DDBJ whole genome shotgun (WGS) entry which is preliminary data.</text>
</comment>
<dbReference type="Proteomes" id="UP000439522">
    <property type="component" value="Unassembled WGS sequence"/>
</dbReference>
<sequence length="251" mass="25863">MRNLLLPAAALVGGCAGQPDDPRGVSRDETLLSVSASGRAESRPDRAEFQAGVETWAGSAREAAAANGRRIAEVVAALRALGVAADDIQTRAVNVSRIDYGDRRGQFQAANVVNVTLRNPARASAAVSAVTEAGANIVAGPNLSMSDPESTANLAYADAYKAARKRAEAYAAAADMEVVRVLYIRDAGGSQGNTYFRAAEATTIDAAAARPEQGPVPVAPPPPPVNAGSGMMIGTTASNVFIQVDFALRAK</sequence>
<reference evidence="1 2" key="1">
    <citation type="submission" date="2019-12" db="EMBL/GenBank/DDBJ databases">
        <title>Genomic-based taxomic classification of the family Erythrobacteraceae.</title>
        <authorList>
            <person name="Xu L."/>
        </authorList>
    </citation>
    <scope>NUCLEOTIDE SEQUENCE [LARGE SCALE GENOMIC DNA]</scope>
    <source>
        <strain evidence="1 2">100921-2</strain>
    </source>
</reference>
<dbReference type="PANTHER" id="PTHR34387:SF1">
    <property type="entry name" value="PERIPLASMIC IMMUNOGENIC PROTEIN"/>
    <property type="match status" value="1"/>
</dbReference>
<dbReference type="PANTHER" id="PTHR34387">
    <property type="entry name" value="SLR1258 PROTEIN"/>
    <property type="match status" value="1"/>
</dbReference>
<dbReference type="Pfam" id="PF04402">
    <property type="entry name" value="SIMPL"/>
    <property type="match status" value="1"/>
</dbReference>
<dbReference type="PROSITE" id="PS51257">
    <property type="entry name" value="PROKAR_LIPOPROTEIN"/>
    <property type="match status" value="1"/>
</dbReference>
<protein>
    <submittedName>
        <fullName evidence="1">DUF541 domain-containing protein</fullName>
    </submittedName>
</protein>
<evidence type="ECO:0000313" key="2">
    <source>
        <dbReference type="Proteomes" id="UP000439522"/>
    </source>
</evidence>
<dbReference type="InterPro" id="IPR052022">
    <property type="entry name" value="26kDa_periplasmic_antigen"/>
</dbReference>